<dbReference type="PANTHER" id="PTHR11848:SF270">
    <property type="entry name" value="BONE MORPHOGENETIC PROTEIN 3-LIKE"/>
    <property type="match status" value="1"/>
</dbReference>
<keyword evidence="5" id="KW-0165">Cleavage on pair of basic residues</keyword>
<feature type="region of interest" description="Disordered" evidence="11">
    <location>
        <begin position="247"/>
        <end position="311"/>
    </location>
</feature>
<name>A0A2T7PYF3_POMCA</name>
<evidence type="ECO:0000256" key="3">
    <source>
        <dbReference type="ARBA" id="ARBA00022514"/>
    </source>
</evidence>
<evidence type="ECO:0000259" key="12">
    <source>
        <dbReference type="PROSITE" id="PS51362"/>
    </source>
</evidence>
<feature type="compositionally biased region" description="Basic and acidic residues" evidence="11">
    <location>
        <begin position="112"/>
        <end position="121"/>
    </location>
</feature>
<reference evidence="13 14" key="1">
    <citation type="submission" date="2018-04" db="EMBL/GenBank/DDBJ databases">
        <title>The genome of golden apple snail Pomacea canaliculata provides insight into stress tolerance and invasive adaptation.</title>
        <authorList>
            <person name="Liu C."/>
            <person name="Liu B."/>
            <person name="Ren Y."/>
            <person name="Zhang Y."/>
            <person name="Wang H."/>
            <person name="Li S."/>
            <person name="Jiang F."/>
            <person name="Yin L."/>
            <person name="Zhang G."/>
            <person name="Qian W."/>
            <person name="Fan W."/>
        </authorList>
    </citation>
    <scope>NUCLEOTIDE SEQUENCE [LARGE SCALE GENOMIC DNA]</scope>
    <source>
        <strain evidence="13">SZHN2017</strain>
        <tissue evidence="13">Muscle</tissue>
    </source>
</reference>
<dbReference type="GO" id="GO:0008083">
    <property type="term" value="F:growth factor activity"/>
    <property type="evidence" value="ECO:0007669"/>
    <property type="project" value="UniProtKB-KW"/>
</dbReference>
<keyword evidence="8" id="KW-1015">Disulfide bond</keyword>
<evidence type="ECO:0000313" key="13">
    <source>
        <dbReference type="EMBL" id="PVD38430.1"/>
    </source>
</evidence>
<feature type="region of interest" description="Disordered" evidence="11">
    <location>
        <begin position="112"/>
        <end position="204"/>
    </location>
</feature>
<evidence type="ECO:0000256" key="11">
    <source>
        <dbReference type="SAM" id="MobiDB-lite"/>
    </source>
</evidence>
<dbReference type="Gene3D" id="2.10.90.10">
    <property type="entry name" value="Cystine-knot cytokines"/>
    <property type="match status" value="1"/>
</dbReference>
<dbReference type="SMART" id="SM00204">
    <property type="entry name" value="TGFB"/>
    <property type="match status" value="1"/>
</dbReference>
<comment type="similarity">
    <text evidence="2 10">Belongs to the TGF-beta family.</text>
</comment>
<gene>
    <name evidence="13" type="ORF">C0Q70_01045</name>
</gene>
<dbReference type="PROSITE" id="PS51362">
    <property type="entry name" value="TGF_BETA_2"/>
    <property type="match status" value="1"/>
</dbReference>
<feature type="domain" description="TGF-beta family profile" evidence="12">
    <location>
        <begin position="284"/>
        <end position="416"/>
    </location>
</feature>
<evidence type="ECO:0000256" key="1">
    <source>
        <dbReference type="ARBA" id="ARBA00004613"/>
    </source>
</evidence>
<dbReference type="PRINTS" id="PR00669">
    <property type="entry name" value="INHIBINA"/>
</dbReference>
<keyword evidence="3" id="KW-0202">Cytokine</keyword>
<proteinExistence type="inferred from homology"/>
<dbReference type="Proteomes" id="UP000245119">
    <property type="component" value="Linkage Group LG1"/>
</dbReference>
<evidence type="ECO:0000256" key="10">
    <source>
        <dbReference type="RuleBase" id="RU000354"/>
    </source>
</evidence>
<feature type="compositionally biased region" description="Basic residues" evidence="11">
    <location>
        <begin position="267"/>
        <end position="287"/>
    </location>
</feature>
<evidence type="ECO:0000256" key="8">
    <source>
        <dbReference type="ARBA" id="ARBA00023157"/>
    </source>
</evidence>
<dbReference type="STRING" id="400727.A0A2T7PYF3"/>
<dbReference type="GO" id="GO:0005615">
    <property type="term" value="C:extracellular space"/>
    <property type="evidence" value="ECO:0007669"/>
    <property type="project" value="UniProtKB-KW"/>
</dbReference>
<dbReference type="SUPFAM" id="SSF57501">
    <property type="entry name" value="Cystine-knot cytokines"/>
    <property type="match status" value="1"/>
</dbReference>
<evidence type="ECO:0000256" key="9">
    <source>
        <dbReference type="ARBA" id="ARBA00023180"/>
    </source>
</evidence>
<feature type="compositionally biased region" description="Basic and acidic residues" evidence="11">
    <location>
        <begin position="173"/>
        <end position="200"/>
    </location>
</feature>
<dbReference type="FunFam" id="2.10.90.10:FF:000008">
    <property type="entry name" value="Bone morphogenetic protein 3"/>
    <property type="match status" value="1"/>
</dbReference>
<dbReference type="EMBL" id="PZQS01000001">
    <property type="protein sequence ID" value="PVD38430.1"/>
    <property type="molecule type" value="Genomic_DNA"/>
</dbReference>
<keyword evidence="6" id="KW-0732">Signal</keyword>
<dbReference type="InterPro" id="IPR017948">
    <property type="entry name" value="TGFb_CS"/>
</dbReference>
<evidence type="ECO:0000313" key="14">
    <source>
        <dbReference type="Proteomes" id="UP000245119"/>
    </source>
</evidence>
<accession>A0A2T7PYF3</accession>
<dbReference type="GO" id="GO:0005125">
    <property type="term" value="F:cytokine activity"/>
    <property type="evidence" value="ECO:0007669"/>
    <property type="project" value="UniProtKB-KW"/>
</dbReference>
<protein>
    <recommendedName>
        <fullName evidence="12">TGF-beta family profile domain-containing protein</fullName>
    </recommendedName>
</protein>
<dbReference type="InterPro" id="IPR001839">
    <property type="entry name" value="TGF-b_C"/>
</dbReference>
<comment type="subcellular location">
    <subcellularLocation>
        <location evidence="1">Secreted</location>
    </subcellularLocation>
</comment>
<dbReference type="AlphaFoldDB" id="A0A2T7PYF3"/>
<dbReference type="InterPro" id="IPR029034">
    <property type="entry name" value="Cystine-knot_cytokine"/>
</dbReference>
<dbReference type="InterPro" id="IPR015615">
    <property type="entry name" value="TGF-beta-rel"/>
</dbReference>
<organism evidence="13 14">
    <name type="scientific">Pomacea canaliculata</name>
    <name type="common">Golden apple snail</name>
    <dbReference type="NCBI Taxonomy" id="400727"/>
    <lineage>
        <taxon>Eukaryota</taxon>
        <taxon>Metazoa</taxon>
        <taxon>Spiralia</taxon>
        <taxon>Lophotrochozoa</taxon>
        <taxon>Mollusca</taxon>
        <taxon>Gastropoda</taxon>
        <taxon>Caenogastropoda</taxon>
        <taxon>Architaenioglossa</taxon>
        <taxon>Ampullarioidea</taxon>
        <taxon>Ampullariidae</taxon>
        <taxon>Pomacea</taxon>
    </lineage>
</organism>
<dbReference type="Pfam" id="PF00019">
    <property type="entry name" value="TGF_beta"/>
    <property type="match status" value="1"/>
</dbReference>
<keyword evidence="7 10" id="KW-0339">Growth factor</keyword>
<dbReference type="PANTHER" id="PTHR11848">
    <property type="entry name" value="TGF-BETA FAMILY"/>
    <property type="match status" value="1"/>
</dbReference>
<sequence>MRGDNTELILYEVAPHYLSQTGSIIMRSSSAGWQWYGATDAVVSCLMADRQHPHLFALSFRADKPSGKTRQVSLKKFVWHHSLPFLILYSNETESVNLEELDIVAERMHSRRVEGQGKDYEDLGGEEGVGGEEGSINNEKEDEIERQGGGKMGKKHRENNMHSFGEGGDDDTYEKKGLAELGRHHASDRESPKSRDKDIEDVVPSVRREKRSILTNEIPEDPQEYYKFKYLKFNMPQTHPGMLTARREGRQKTGGGRLIPYPPTRGQNRRRKHRGRKGRRQSGRKSSQRLLLPDGWEDYHDNAASPDNSPSKVCARRRLVVDFADIGWGDWIISPKSFEAHYCAGTCPFPLTKKLRPSNHATIQSIVNAVGLYADVPAPCCVPDVMTSVTLLYFDENRNVVLKNYPGMSVQSCACR</sequence>
<keyword evidence="14" id="KW-1185">Reference proteome</keyword>
<evidence type="ECO:0000256" key="4">
    <source>
        <dbReference type="ARBA" id="ARBA00022525"/>
    </source>
</evidence>
<evidence type="ECO:0000256" key="5">
    <source>
        <dbReference type="ARBA" id="ARBA00022685"/>
    </source>
</evidence>
<keyword evidence="4" id="KW-0964">Secreted</keyword>
<comment type="caution">
    <text evidence="13">The sequence shown here is derived from an EMBL/GenBank/DDBJ whole genome shotgun (WGS) entry which is preliminary data.</text>
</comment>
<evidence type="ECO:0000256" key="6">
    <source>
        <dbReference type="ARBA" id="ARBA00022729"/>
    </source>
</evidence>
<dbReference type="CDD" id="cd13763">
    <property type="entry name" value="TGF_beta_BMP3_like"/>
    <property type="match status" value="1"/>
</dbReference>
<keyword evidence="9" id="KW-0325">Glycoprotein</keyword>
<evidence type="ECO:0000256" key="7">
    <source>
        <dbReference type="ARBA" id="ARBA00023030"/>
    </source>
</evidence>
<dbReference type="OrthoDB" id="5987191at2759"/>
<evidence type="ECO:0000256" key="2">
    <source>
        <dbReference type="ARBA" id="ARBA00006656"/>
    </source>
</evidence>
<dbReference type="PROSITE" id="PS00250">
    <property type="entry name" value="TGF_BETA_1"/>
    <property type="match status" value="1"/>
</dbReference>